<comment type="function">
    <text evidence="7">May negatively affect PAX8-induced thyroglobulin/TG transcription.</text>
</comment>
<dbReference type="Pfam" id="PF00226">
    <property type="entry name" value="DnaJ"/>
    <property type="match status" value="1"/>
</dbReference>
<dbReference type="GO" id="GO:0000390">
    <property type="term" value="P:spliceosomal complex disassembly"/>
    <property type="evidence" value="ECO:0007669"/>
    <property type="project" value="TreeGrafter"/>
</dbReference>
<dbReference type="InParanoid" id="A0A482WGW9"/>
<dbReference type="GO" id="GO:0003723">
    <property type="term" value="F:RNA binding"/>
    <property type="evidence" value="ECO:0007669"/>
    <property type="project" value="UniProtKB-UniRule"/>
</dbReference>
<dbReference type="EMBL" id="QKKF02036132">
    <property type="protein sequence ID" value="RZF32698.1"/>
    <property type="molecule type" value="Genomic_DNA"/>
</dbReference>
<evidence type="ECO:0000256" key="4">
    <source>
        <dbReference type="ARBA" id="ARBA00022884"/>
    </source>
</evidence>
<evidence type="ECO:0000256" key="6">
    <source>
        <dbReference type="ARBA" id="ARBA00023242"/>
    </source>
</evidence>
<gene>
    <name evidence="14" type="ORF">LSTR_LSTR004126</name>
</gene>
<keyword evidence="10" id="KW-0175">Coiled coil</keyword>
<evidence type="ECO:0000256" key="9">
    <source>
        <dbReference type="PROSITE-ProRule" id="PRU00176"/>
    </source>
</evidence>
<dbReference type="FunCoup" id="A0A482WGW9">
    <property type="interactions" value="1572"/>
</dbReference>
<dbReference type="InterPro" id="IPR034254">
    <property type="entry name" value="DNAJC17_RRM"/>
</dbReference>
<evidence type="ECO:0000313" key="15">
    <source>
        <dbReference type="Proteomes" id="UP000291343"/>
    </source>
</evidence>
<keyword evidence="3" id="KW-0963">Cytoplasm</keyword>
<keyword evidence="4 9" id="KW-0694">RNA-binding</keyword>
<feature type="region of interest" description="Disordered" evidence="11">
    <location>
        <begin position="243"/>
        <end position="283"/>
    </location>
</feature>
<evidence type="ECO:0000256" key="10">
    <source>
        <dbReference type="SAM" id="Coils"/>
    </source>
</evidence>
<dbReference type="InterPro" id="IPR052094">
    <property type="entry name" value="Pre-mRNA-splicing_ERAD"/>
</dbReference>
<dbReference type="SUPFAM" id="SSF54928">
    <property type="entry name" value="RNA-binding domain, RBD"/>
    <property type="match status" value="1"/>
</dbReference>
<dbReference type="OrthoDB" id="259708at2759"/>
<feature type="domain" description="RRM" evidence="13">
    <location>
        <begin position="165"/>
        <end position="243"/>
    </location>
</feature>
<dbReference type="InterPro" id="IPR000504">
    <property type="entry name" value="RRM_dom"/>
</dbReference>
<sequence length="304" mass="34827">MSEKFEDLDVYGILGIEQTATVEEVKKAYRKKALKCHPDKNPDNPKAAEEFQQLSRVLEILIDESARAAYDKVINSKKAAKLRHRALDSRRKKFKEDLEARERAADSRFKSSYSEKSDEEKLKDAIERLRKEGSKQLQEEIELVQKQIAEELLKSNPSVGGSSGKKIKVRWTAAKDDDKNGGYNEENLKRIFTKYGDIEVVIVSKKKKGSALVEFTQSGPASNAEKYENGFPENPLRIEMIDKVPEVSTPLPRQEPNHLSKNTSNPKSTSINTDFESLVMRQMRQAEERKRLIEQLQKEEEENN</sequence>
<dbReference type="STRING" id="195883.A0A482WGW9"/>
<dbReference type="SMR" id="A0A482WGW9"/>
<comment type="caution">
    <text evidence="14">The sequence shown here is derived from an EMBL/GenBank/DDBJ whole genome shotgun (WGS) entry which is preliminary data.</text>
</comment>
<protein>
    <recommendedName>
        <fullName evidence="8">DnaJ homolog subfamily C member 17</fullName>
    </recommendedName>
</protein>
<dbReference type="PANTHER" id="PTHR44313:SF1">
    <property type="entry name" value="DNAJ HOMOLOG SUBFAMILY C MEMBER 17"/>
    <property type="match status" value="1"/>
</dbReference>
<organism evidence="14 15">
    <name type="scientific">Laodelphax striatellus</name>
    <name type="common">Small brown planthopper</name>
    <name type="synonym">Delphax striatella</name>
    <dbReference type="NCBI Taxonomy" id="195883"/>
    <lineage>
        <taxon>Eukaryota</taxon>
        <taxon>Metazoa</taxon>
        <taxon>Ecdysozoa</taxon>
        <taxon>Arthropoda</taxon>
        <taxon>Hexapoda</taxon>
        <taxon>Insecta</taxon>
        <taxon>Pterygota</taxon>
        <taxon>Neoptera</taxon>
        <taxon>Paraneoptera</taxon>
        <taxon>Hemiptera</taxon>
        <taxon>Auchenorrhyncha</taxon>
        <taxon>Fulgoroidea</taxon>
        <taxon>Delphacidae</taxon>
        <taxon>Criomorphinae</taxon>
        <taxon>Laodelphax</taxon>
    </lineage>
</organism>
<dbReference type="CDD" id="cd06257">
    <property type="entry name" value="DnaJ"/>
    <property type="match status" value="1"/>
</dbReference>
<evidence type="ECO:0000256" key="8">
    <source>
        <dbReference type="ARBA" id="ARBA00074360"/>
    </source>
</evidence>
<dbReference type="InterPro" id="IPR035979">
    <property type="entry name" value="RBD_domain_sf"/>
</dbReference>
<dbReference type="CDD" id="cd12429">
    <property type="entry name" value="RRM_DNAJC17"/>
    <property type="match status" value="1"/>
</dbReference>
<proteinExistence type="predicted"/>
<dbReference type="SUPFAM" id="SSF46565">
    <property type="entry name" value="Chaperone J-domain"/>
    <property type="match status" value="1"/>
</dbReference>
<dbReference type="Pfam" id="PF00076">
    <property type="entry name" value="RRM_1"/>
    <property type="match status" value="1"/>
</dbReference>
<dbReference type="PRINTS" id="PR00625">
    <property type="entry name" value="JDOMAIN"/>
</dbReference>
<feature type="coiled-coil region" evidence="10">
    <location>
        <begin position="119"/>
        <end position="154"/>
    </location>
</feature>
<dbReference type="PANTHER" id="PTHR44313">
    <property type="entry name" value="DNAJ HOMOLOG SUBFAMILY C MEMBER 17"/>
    <property type="match status" value="1"/>
</dbReference>
<keyword evidence="15" id="KW-1185">Reference proteome</keyword>
<dbReference type="InterPro" id="IPR036869">
    <property type="entry name" value="J_dom_sf"/>
</dbReference>
<evidence type="ECO:0000256" key="7">
    <source>
        <dbReference type="ARBA" id="ARBA00053783"/>
    </source>
</evidence>
<evidence type="ECO:0000256" key="11">
    <source>
        <dbReference type="SAM" id="MobiDB-lite"/>
    </source>
</evidence>
<dbReference type="FunFam" id="1.10.287.110:FF:000059">
    <property type="entry name" value="dnaJ homolog subfamily C member 17"/>
    <property type="match status" value="1"/>
</dbReference>
<evidence type="ECO:0000256" key="3">
    <source>
        <dbReference type="ARBA" id="ARBA00022490"/>
    </source>
</evidence>
<dbReference type="InterPro" id="IPR012677">
    <property type="entry name" value="Nucleotide-bd_a/b_plait_sf"/>
</dbReference>
<dbReference type="Gene3D" id="1.10.287.110">
    <property type="entry name" value="DnaJ domain"/>
    <property type="match status" value="1"/>
</dbReference>
<dbReference type="PROSITE" id="PS50102">
    <property type="entry name" value="RRM"/>
    <property type="match status" value="1"/>
</dbReference>
<comment type="subcellular location">
    <subcellularLocation>
        <location evidence="2">Cytoplasm</location>
    </subcellularLocation>
    <subcellularLocation>
        <location evidence="1">Nucleus</location>
    </subcellularLocation>
</comment>
<keyword evidence="5" id="KW-0143">Chaperone</keyword>
<evidence type="ECO:0000259" key="12">
    <source>
        <dbReference type="PROSITE" id="PS50076"/>
    </source>
</evidence>
<keyword evidence="6" id="KW-0539">Nucleus</keyword>
<dbReference type="InterPro" id="IPR001623">
    <property type="entry name" value="DnaJ_domain"/>
</dbReference>
<evidence type="ECO:0000256" key="2">
    <source>
        <dbReference type="ARBA" id="ARBA00004496"/>
    </source>
</evidence>
<evidence type="ECO:0000256" key="5">
    <source>
        <dbReference type="ARBA" id="ARBA00023186"/>
    </source>
</evidence>
<evidence type="ECO:0000259" key="13">
    <source>
        <dbReference type="PROSITE" id="PS50102"/>
    </source>
</evidence>
<evidence type="ECO:0000256" key="1">
    <source>
        <dbReference type="ARBA" id="ARBA00004123"/>
    </source>
</evidence>
<feature type="compositionally biased region" description="Polar residues" evidence="11">
    <location>
        <begin position="257"/>
        <end position="275"/>
    </location>
</feature>
<dbReference type="PROSITE" id="PS50076">
    <property type="entry name" value="DNAJ_2"/>
    <property type="match status" value="1"/>
</dbReference>
<feature type="domain" description="J" evidence="12">
    <location>
        <begin position="9"/>
        <end position="74"/>
    </location>
</feature>
<dbReference type="SMART" id="SM00271">
    <property type="entry name" value="DnaJ"/>
    <property type="match status" value="1"/>
</dbReference>
<dbReference type="GO" id="GO:0005681">
    <property type="term" value="C:spliceosomal complex"/>
    <property type="evidence" value="ECO:0007669"/>
    <property type="project" value="TreeGrafter"/>
</dbReference>
<name>A0A482WGW9_LAOST</name>
<dbReference type="GO" id="GO:0005737">
    <property type="term" value="C:cytoplasm"/>
    <property type="evidence" value="ECO:0007669"/>
    <property type="project" value="UniProtKB-SubCell"/>
</dbReference>
<dbReference type="Proteomes" id="UP000291343">
    <property type="component" value="Unassembled WGS sequence"/>
</dbReference>
<reference evidence="14 15" key="1">
    <citation type="journal article" date="2017" name="Gigascience">
        <title>Genome sequence of the small brown planthopper, Laodelphax striatellus.</title>
        <authorList>
            <person name="Zhu J."/>
            <person name="Jiang F."/>
            <person name="Wang X."/>
            <person name="Yang P."/>
            <person name="Bao Y."/>
            <person name="Zhao W."/>
            <person name="Wang W."/>
            <person name="Lu H."/>
            <person name="Wang Q."/>
            <person name="Cui N."/>
            <person name="Li J."/>
            <person name="Chen X."/>
            <person name="Luo L."/>
            <person name="Yu J."/>
            <person name="Kang L."/>
            <person name="Cui F."/>
        </authorList>
    </citation>
    <scope>NUCLEOTIDE SEQUENCE [LARGE SCALE GENOMIC DNA]</scope>
    <source>
        <strain evidence="14">Lst14</strain>
    </source>
</reference>
<accession>A0A482WGW9</accession>
<dbReference type="Gene3D" id="3.30.70.330">
    <property type="match status" value="1"/>
</dbReference>
<dbReference type="AlphaFoldDB" id="A0A482WGW9"/>
<evidence type="ECO:0000313" key="14">
    <source>
        <dbReference type="EMBL" id="RZF32698.1"/>
    </source>
</evidence>